<dbReference type="SUPFAM" id="SSF52540">
    <property type="entry name" value="P-loop containing nucleoside triphosphate hydrolases"/>
    <property type="match status" value="1"/>
</dbReference>
<dbReference type="SMART" id="SM00382">
    <property type="entry name" value="AAA"/>
    <property type="match status" value="1"/>
</dbReference>
<comment type="caution">
    <text evidence="6">The sequence shown here is derived from an EMBL/GenBank/DDBJ whole genome shotgun (WGS) entry which is preliminary data.</text>
</comment>
<evidence type="ECO:0000313" key="7">
    <source>
        <dbReference type="Proteomes" id="UP000011770"/>
    </source>
</evidence>
<dbReference type="GO" id="GO:0005524">
    <property type="term" value="F:ATP binding"/>
    <property type="evidence" value="ECO:0007669"/>
    <property type="project" value="UniProtKB-KW"/>
</dbReference>
<keyword evidence="4 6" id="KW-0067">ATP-binding</keyword>
<dbReference type="Gene3D" id="3.40.50.300">
    <property type="entry name" value="P-loop containing nucleotide triphosphate hydrolases"/>
    <property type="match status" value="1"/>
</dbReference>
<dbReference type="Pfam" id="PF00005">
    <property type="entry name" value="ABC_tran"/>
    <property type="match status" value="1"/>
</dbReference>
<evidence type="ECO:0000256" key="3">
    <source>
        <dbReference type="ARBA" id="ARBA00022741"/>
    </source>
</evidence>
<dbReference type="CDD" id="cd03255">
    <property type="entry name" value="ABC_MJ0796_LolCDE_FtsE"/>
    <property type="match status" value="1"/>
</dbReference>
<dbReference type="FunFam" id="3.40.50.300:FF:001381">
    <property type="entry name" value="Putative lipoprotein ABC transporter, ATP-binding protein"/>
    <property type="match status" value="1"/>
</dbReference>
<feature type="domain" description="ABC transporter" evidence="5">
    <location>
        <begin position="4"/>
        <end position="229"/>
    </location>
</feature>
<gene>
    <name evidence="6" type="ORF">LEP1GSC188_0634</name>
</gene>
<evidence type="ECO:0000313" key="6">
    <source>
        <dbReference type="EMBL" id="EMF82522.1"/>
    </source>
</evidence>
<organism evidence="6 7">
    <name type="scientific">Leptospira weilii serovar Topaz str. LT2116</name>
    <dbReference type="NCBI Taxonomy" id="1088540"/>
    <lineage>
        <taxon>Bacteria</taxon>
        <taxon>Pseudomonadati</taxon>
        <taxon>Spirochaetota</taxon>
        <taxon>Spirochaetia</taxon>
        <taxon>Leptospirales</taxon>
        <taxon>Leptospiraceae</taxon>
        <taxon>Leptospira</taxon>
    </lineage>
</organism>
<keyword evidence="2" id="KW-0813">Transport</keyword>
<dbReference type="InterPro" id="IPR003593">
    <property type="entry name" value="AAA+_ATPase"/>
</dbReference>
<proteinExistence type="inferred from homology"/>
<dbReference type="InterPro" id="IPR017871">
    <property type="entry name" value="ABC_transporter-like_CS"/>
</dbReference>
<reference evidence="6 7" key="1">
    <citation type="submission" date="2013-01" db="EMBL/GenBank/DDBJ databases">
        <authorList>
            <person name="Harkins D.M."/>
            <person name="Durkin A.S."/>
            <person name="Brinkac L.M."/>
            <person name="Haft D.H."/>
            <person name="Selengut J.D."/>
            <person name="Sanka R."/>
            <person name="DePew J."/>
            <person name="Purushe J."/>
            <person name="Tulsiani S.M."/>
            <person name="Graham G.C."/>
            <person name="Burns M.-A."/>
            <person name="Dohnt M.F."/>
            <person name="Smythe L.D."/>
            <person name="McKay D.B."/>
            <person name="Craig S.B."/>
            <person name="Vinetz J.M."/>
            <person name="Sutton G.G."/>
            <person name="Nierman W.C."/>
            <person name="Fouts D.E."/>
        </authorList>
    </citation>
    <scope>NUCLEOTIDE SEQUENCE [LARGE SCALE GENOMIC DNA]</scope>
    <source>
        <strain evidence="6 7">LT2116</strain>
    </source>
</reference>
<dbReference type="PROSITE" id="PS00211">
    <property type="entry name" value="ABC_TRANSPORTER_1"/>
    <property type="match status" value="1"/>
</dbReference>
<evidence type="ECO:0000259" key="5">
    <source>
        <dbReference type="PROSITE" id="PS50893"/>
    </source>
</evidence>
<dbReference type="InterPro" id="IPR017911">
    <property type="entry name" value="MacB-like_ATP-bd"/>
</dbReference>
<protein>
    <submittedName>
        <fullName evidence="6">ABC transporter, ATP-binding protein</fullName>
    </submittedName>
</protein>
<sequence length="229" mass="25269">MSLIKVRNLVKNYHILDKEFKILDHLDLDVEEGEIVSVEGKSGIGKSTLLNILGSMDSSDAGEVNVCGVSLDQISETGKEKFRAEKVAFIFQHHLLLPDFTALENVSIPLLINGVQSGKAQQLSIEMLDRVGLKDRHDNFPSQLSGGESARVGVARALVAGKKLILADEPTGNLDRENSRNLMALILELQKEFRFSMVIVTHDMELASLAHKRNQMAGGKLQPILVDRF</sequence>
<dbReference type="PANTHER" id="PTHR42798:SF2">
    <property type="entry name" value="ABC TRANSPORTER ATP-BINDING PROTEIN MG467-RELATED"/>
    <property type="match status" value="1"/>
</dbReference>
<dbReference type="InterPro" id="IPR027417">
    <property type="entry name" value="P-loop_NTPase"/>
</dbReference>
<dbReference type="AlphaFoldDB" id="M3FQB0"/>
<dbReference type="InterPro" id="IPR003439">
    <property type="entry name" value="ABC_transporter-like_ATP-bd"/>
</dbReference>
<dbReference type="PROSITE" id="PS50893">
    <property type="entry name" value="ABC_TRANSPORTER_2"/>
    <property type="match status" value="1"/>
</dbReference>
<dbReference type="Proteomes" id="UP000011770">
    <property type="component" value="Unassembled WGS sequence"/>
</dbReference>
<evidence type="ECO:0000256" key="1">
    <source>
        <dbReference type="ARBA" id="ARBA00005417"/>
    </source>
</evidence>
<evidence type="ECO:0000256" key="4">
    <source>
        <dbReference type="ARBA" id="ARBA00022840"/>
    </source>
</evidence>
<evidence type="ECO:0000256" key="2">
    <source>
        <dbReference type="ARBA" id="ARBA00022448"/>
    </source>
</evidence>
<dbReference type="PANTHER" id="PTHR42798">
    <property type="entry name" value="LIPOPROTEIN-RELEASING SYSTEM ATP-BINDING PROTEIN LOLD"/>
    <property type="match status" value="1"/>
</dbReference>
<keyword evidence="3" id="KW-0547">Nucleotide-binding</keyword>
<name>M3FQB0_9LEPT</name>
<comment type="similarity">
    <text evidence="1">Belongs to the ABC transporter superfamily.</text>
</comment>
<dbReference type="EMBL" id="AHOR02000021">
    <property type="protein sequence ID" value="EMF82522.1"/>
    <property type="molecule type" value="Genomic_DNA"/>
</dbReference>
<dbReference type="GO" id="GO:0016887">
    <property type="term" value="F:ATP hydrolysis activity"/>
    <property type="evidence" value="ECO:0007669"/>
    <property type="project" value="InterPro"/>
</dbReference>
<accession>M3FQB0</accession>